<dbReference type="SUPFAM" id="SSF56112">
    <property type="entry name" value="Protein kinase-like (PK-like)"/>
    <property type="match status" value="1"/>
</dbReference>
<name>A0AA40C0P7_9PEZI</name>
<protein>
    <submittedName>
        <fullName evidence="2">Kinase-like domain-containing protein</fullName>
    </submittedName>
</protein>
<reference evidence="2" key="1">
    <citation type="submission" date="2023-06" db="EMBL/GenBank/DDBJ databases">
        <title>Genome-scale phylogeny and comparative genomics of the fungal order Sordariales.</title>
        <authorList>
            <consortium name="Lawrence Berkeley National Laboratory"/>
            <person name="Hensen N."/>
            <person name="Bonometti L."/>
            <person name="Westerberg I."/>
            <person name="Brannstrom I.O."/>
            <person name="Guillou S."/>
            <person name="Cros-Aarteil S."/>
            <person name="Calhoun S."/>
            <person name="Haridas S."/>
            <person name="Kuo A."/>
            <person name="Mondo S."/>
            <person name="Pangilinan J."/>
            <person name="Riley R."/>
            <person name="Labutti K."/>
            <person name="Andreopoulos B."/>
            <person name="Lipzen A."/>
            <person name="Chen C."/>
            <person name="Yanf M."/>
            <person name="Daum C."/>
            <person name="Ng V."/>
            <person name="Clum A."/>
            <person name="Steindorff A."/>
            <person name="Ohm R."/>
            <person name="Martin F."/>
            <person name="Silar P."/>
            <person name="Natvig D."/>
            <person name="Lalanne C."/>
            <person name="Gautier V."/>
            <person name="Ament-Velasquez S.L."/>
            <person name="Kruys A."/>
            <person name="Hutchinson M.I."/>
            <person name="Powell A.J."/>
            <person name="Barry K."/>
            <person name="Miller A.N."/>
            <person name="Grigoriev I.V."/>
            <person name="Debuchy R."/>
            <person name="Gladieux P."/>
            <person name="Thoren M.H."/>
            <person name="Johannesson H."/>
        </authorList>
    </citation>
    <scope>NUCLEOTIDE SEQUENCE</scope>
    <source>
        <strain evidence="2">CBS 606.72</strain>
    </source>
</reference>
<dbReference type="EMBL" id="JAULSU010000004">
    <property type="protein sequence ID" value="KAK0620752.1"/>
    <property type="molecule type" value="Genomic_DNA"/>
</dbReference>
<keyword evidence="3" id="KW-1185">Reference proteome</keyword>
<feature type="non-terminal residue" evidence="2">
    <location>
        <position position="1"/>
    </location>
</feature>
<dbReference type="AlphaFoldDB" id="A0AA40C0P7"/>
<accession>A0AA40C0P7</accession>
<feature type="non-terminal residue" evidence="2">
    <location>
        <position position="278"/>
    </location>
</feature>
<dbReference type="Gene3D" id="3.90.1200.10">
    <property type="match status" value="1"/>
</dbReference>
<evidence type="ECO:0000313" key="2">
    <source>
        <dbReference type="EMBL" id="KAK0620752.1"/>
    </source>
</evidence>
<evidence type="ECO:0000313" key="3">
    <source>
        <dbReference type="Proteomes" id="UP001175000"/>
    </source>
</evidence>
<dbReference type="GO" id="GO:0016301">
    <property type="term" value="F:kinase activity"/>
    <property type="evidence" value="ECO:0007669"/>
    <property type="project" value="UniProtKB-KW"/>
</dbReference>
<dbReference type="Pfam" id="PF01636">
    <property type="entry name" value="APH"/>
    <property type="match status" value="1"/>
</dbReference>
<keyword evidence="2" id="KW-0418">Kinase</keyword>
<organism evidence="2 3">
    <name type="scientific">Immersiella caudata</name>
    <dbReference type="NCBI Taxonomy" id="314043"/>
    <lineage>
        <taxon>Eukaryota</taxon>
        <taxon>Fungi</taxon>
        <taxon>Dikarya</taxon>
        <taxon>Ascomycota</taxon>
        <taxon>Pezizomycotina</taxon>
        <taxon>Sordariomycetes</taxon>
        <taxon>Sordariomycetidae</taxon>
        <taxon>Sordariales</taxon>
        <taxon>Lasiosphaeriaceae</taxon>
        <taxon>Immersiella</taxon>
    </lineage>
</organism>
<dbReference type="InterPro" id="IPR011009">
    <property type="entry name" value="Kinase-like_dom_sf"/>
</dbReference>
<sequence>FALAAGLSDIYLAGDGLEFTVYSAKSPRHPHDVALRVPKCDIFTNVNDLNLSAKDLLQQELSIYALLEPSAVPVPRPLELLQVGGKAAMLAQYVDSDGSVPSPETLGRGLAQLHLVNVPAGFTAVASQGTDILNVLPRRIVQRLSELRKFDPQLPDTLSENDLRSSIAKLSRFPLSLLHMDWRPANLRTREGEIIAVVDFSNALVGPAAVEIYRVLELLGPAPHFTQGYASVTSVPELSETEQLCLRLDAAVMIALVFLSEAPDPKLAPTKALRAKEL</sequence>
<dbReference type="InterPro" id="IPR002575">
    <property type="entry name" value="Aminoglycoside_PTrfase"/>
</dbReference>
<keyword evidence="2" id="KW-0808">Transferase</keyword>
<feature type="domain" description="Aminoglycoside phosphotransferase" evidence="1">
    <location>
        <begin position="53"/>
        <end position="220"/>
    </location>
</feature>
<gene>
    <name evidence="2" type="ORF">B0T14DRAFT_413237</name>
</gene>
<proteinExistence type="predicted"/>
<dbReference type="Proteomes" id="UP001175000">
    <property type="component" value="Unassembled WGS sequence"/>
</dbReference>
<evidence type="ECO:0000259" key="1">
    <source>
        <dbReference type="Pfam" id="PF01636"/>
    </source>
</evidence>
<comment type="caution">
    <text evidence="2">The sequence shown here is derived from an EMBL/GenBank/DDBJ whole genome shotgun (WGS) entry which is preliminary data.</text>
</comment>